<name>A0ABS1H5P5_9BACL</name>
<evidence type="ECO:0000259" key="9">
    <source>
        <dbReference type="PROSITE" id="PS51012"/>
    </source>
</evidence>
<feature type="transmembrane region" description="Helical" evidence="8">
    <location>
        <begin position="340"/>
        <end position="360"/>
    </location>
</feature>
<feature type="transmembrane region" description="Helical" evidence="8">
    <location>
        <begin position="255"/>
        <end position="277"/>
    </location>
</feature>
<evidence type="ECO:0000256" key="1">
    <source>
        <dbReference type="ARBA" id="ARBA00004651"/>
    </source>
</evidence>
<dbReference type="InterPro" id="IPR047817">
    <property type="entry name" value="ABC2_TM_bact-type"/>
</dbReference>
<dbReference type="InterPro" id="IPR013525">
    <property type="entry name" value="ABC2_TM"/>
</dbReference>
<evidence type="ECO:0000313" key="10">
    <source>
        <dbReference type="EMBL" id="MBK3494735.1"/>
    </source>
</evidence>
<keyword evidence="11" id="KW-1185">Reference proteome</keyword>
<proteinExistence type="inferred from homology"/>
<dbReference type="InterPro" id="IPR051449">
    <property type="entry name" value="ABC-2_transporter_component"/>
</dbReference>
<evidence type="ECO:0000256" key="8">
    <source>
        <dbReference type="SAM" id="Phobius"/>
    </source>
</evidence>
<feature type="domain" description="ABC transmembrane type-2" evidence="9">
    <location>
        <begin position="122"/>
        <end position="363"/>
    </location>
</feature>
<evidence type="ECO:0000256" key="6">
    <source>
        <dbReference type="ARBA" id="ARBA00022989"/>
    </source>
</evidence>
<keyword evidence="7 8" id="KW-0472">Membrane</keyword>
<gene>
    <name evidence="10" type="ORF">JFL43_07670</name>
</gene>
<dbReference type="PANTHER" id="PTHR30294">
    <property type="entry name" value="MEMBRANE COMPONENT OF ABC TRANSPORTER YHHJ-RELATED"/>
    <property type="match status" value="1"/>
</dbReference>
<evidence type="ECO:0000256" key="7">
    <source>
        <dbReference type="ARBA" id="ARBA00023136"/>
    </source>
</evidence>
<evidence type="ECO:0000313" key="11">
    <source>
        <dbReference type="Proteomes" id="UP000618943"/>
    </source>
</evidence>
<dbReference type="Pfam" id="PF12698">
    <property type="entry name" value="ABC2_membrane_3"/>
    <property type="match status" value="1"/>
</dbReference>
<dbReference type="PANTHER" id="PTHR30294:SF45">
    <property type="entry name" value="LINEARMYCIN RESISTANCE PERMEASE PROTEIN LNRN"/>
    <property type="match status" value="1"/>
</dbReference>
<protein>
    <submittedName>
        <fullName evidence="10">ABC transporter permease</fullName>
    </submittedName>
</protein>
<evidence type="ECO:0000256" key="4">
    <source>
        <dbReference type="ARBA" id="ARBA00022475"/>
    </source>
</evidence>
<keyword evidence="6 8" id="KW-1133">Transmembrane helix</keyword>
<dbReference type="Proteomes" id="UP000618943">
    <property type="component" value="Unassembled WGS sequence"/>
</dbReference>
<dbReference type="EMBL" id="JAEOAH010000006">
    <property type="protein sequence ID" value="MBK3494735.1"/>
    <property type="molecule type" value="Genomic_DNA"/>
</dbReference>
<keyword evidence="4" id="KW-1003">Cell membrane</keyword>
<keyword evidence="3" id="KW-0813">Transport</keyword>
<feature type="transmembrane region" description="Helical" evidence="8">
    <location>
        <begin position="179"/>
        <end position="198"/>
    </location>
</feature>
<evidence type="ECO:0000256" key="2">
    <source>
        <dbReference type="ARBA" id="ARBA00007783"/>
    </source>
</evidence>
<dbReference type="Gene3D" id="3.40.1710.10">
    <property type="entry name" value="abc type-2 transporter like domain"/>
    <property type="match status" value="1"/>
</dbReference>
<evidence type="ECO:0000256" key="5">
    <source>
        <dbReference type="ARBA" id="ARBA00022692"/>
    </source>
</evidence>
<reference evidence="10 11" key="1">
    <citation type="submission" date="2020-12" db="EMBL/GenBank/DDBJ databases">
        <title>YIM B01967 draft genome.</title>
        <authorList>
            <person name="Yan X."/>
        </authorList>
    </citation>
    <scope>NUCLEOTIDE SEQUENCE [LARGE SCALE GENOMIC DNA]</scope>
    <source>
        <strain evidence="10 11">YIM B01967</strain>
    </source>
</reference>
<accession>A0ABS1H5P5</accession>
<dbReference type="PROSITE" id="PS51012">
    <property type="entry name" value="ABC_TM2"/>
    <property type="match status" value="1"/>
</dbReference>
<organism evidence="10 11">
    <name type="scientific">Viridibacillus soli</name>
    <dbReference type="NCBI Taxonomy" id="2798301"/>
    <lineage>
        <taxon>Bacteria</taxon>
        <taxon>Bacillati</taxon>
        <taxon>Bacillota</taxon>
        <taxon>Bacilli</taxon>
        <taxon>Bacillales</taxon>
        <taxon>Caryophanaceae</taxon>
        <taxon>Viridibacillus</taxon>
    </lineage>
</organism>
<keyword evidence="5 8" id="KW-0812">Transmembrane</keyword>
<feature type="transmembrane region" description="Helical" evidence="8">
    <location>
        <begin position="219"/>
        <end position="243"/>
    </location>
</feature>
<comment type="subcellular location">
    <subcellularLocation>
        <location evidence="1">Cell membrane</location>
        <topology evidence="1">Multi-pass membrane protein</topology>
    </subcellularLocation>
</comment>
<feature type="transmembrane region" description="Helical" evidence="8">
    <location>
        <begin position="284"/>
        <end position="303"/>
    </location>
</feature>
<evidence type="ECO:0000256" key="3">
    <source>
        <dbReference type="ARBA" id="ARBA00022448"/>
    </source>
</evidence>
<dbReference type="RefSeq" id="WP_200748536.1">
    <property type="nucleotide sequence ID" value="NZ_JAEOAH010000006.1"/>
</dbReference>
<sequence>MTVFRNNIKRIFRKKRNLIFMLILPIVFALMVIGGTQGESKYKVGYVDKDNTEFTRIFKKSMKEKAELIPMKKSEIQDKLINSKIDYALVIDKGFTDKIIQNEDVKMKAYSIKESNESRPFELYSKSFLNASKNIAAYSKGDSTAFYNGLAQYQKGNFSAEYKGLDSSQQDKEKTLSTLGFLAMSMVFLMTSASTLILEDKKSGVFTRYFSTPLTKRSYMVQNIASFIVLSAIQIIIIFRILVRGFKVDLVSSSTMFAAFFVFSIVCVSLGVGISMICQNVKQANAMSALLIVPMCMLGGVFWPRNVMPEFLQTISNFVPTTWFLRAVKEVLNGGTLASINIDILVMLAFALLFFLIIGFKRVDVAKG</sequence>
<comment type="caution">
    <text evidence="10">The sequence shown here is derived from an EMBL/GenBank/DDBJ whole genome shotgun (WGS) entry which is preliminary data.</text>
</comment>
<comment type="similarity">
    <text evidence="2">Belongs to the ABC-2 integral membrane protein family.</text>
</comment>